<accession>A0A8W8MII3</accession>
<dbReference type="AlphaFoldDB" id="A0A8W8MII3"/>
<keyword evidence="4" id="KW-1185">Reference proteome</keyword>
<dbReference type="PANTHER" id="PTHR31751:SF7">
    <property type="entry name" value="THAP-TYPE DOMAIN-CONTAINING PROTEIN"/>
    <property type="match status" value="1"/>
</dbReference>
<evidence type="ECO:0000256" key="2">
    <source>
        <dbReference type="SAM" id="MobiDB-lite"/>
    </source>
</evidence>
<keyword evidence="1" id="KW-0175">Coiled coil</keyword>
<feature type="region of interest" description="Disordered" evidence="2">
    <location>
        <begin position="94"/>
        <end position="153"/>
    </location>
</feature>
<organism evidence="3 4">
    <name type="scientific">Magallana gigas</name>
    <name type="common">Pacific oyster</name>
    <name type="synonym">Crassostrea gigas</name>
    <dbReference type="NCBI Taxonomy" id="29159"/>
    <lineage>
        <taxon>Eukaryota</taxon>
        <taxon>Metazoa</taxon>
        <taxon>Spiralia</taxon>
        <taxon>Lophotrochozoa</taxon>
        <taxon>Mollusca</taxon>
        <taxon>Bivalvia</taxon>
        <taxon>Autobranchia</taxon>
        <taxon>Pteriomorphia</taxon>
        <taxon>Ostreida</taxon>
        <taxon>Ostreoidea</taxon>
        <taxon>Ostreidae</taxon>
        <taxon>Magallana</taxon>
    </lineage>
</organism>
<evidence type="ECO:0000313" key="3">
    <source>
        <dbReference type="EnsemblMetazoa" id="G34444.1:cds"/>
    </source>
</evidence>
<feature type="region of interest" description="Disordered" evidence="2">
    <location>
        <begin position="733"/>
        <end position="769"/>
    </location>
</feature>
<protein>
    <submittedName>
        <fullName evidence="3">Uncharacterized protein</fullName>
    </submittedName>
</protein>
<dbReference type="PANTHER" id="PTHR31751">
    <property type="entry name" value="SI:CH211-108C17.2-RELATED-RELATED"/>
    <property type="match status" value="1"/>
</dbReference>
<feature type="coiled-coil region" evidence="1">
    <location>
        <begin position="316"/>
        <end position="343"/>
    </location>
</feature>
<feature type="compositionally biased region" description="Acidic residues" evidence="2">
    <location>
        <begin position="140"/>
        <end position="153"/>
    </location>
</feature>
<evidence type="ECO:0000256" key="1">
    <source>
        <dbReference type="SAM" id="Coils"/>
    </source>
</evidence>
<reference evidence="3" key="1">
    <citation type="submission" date="2022-08" db="UniProtKB">
        <authorList>
            <consortium name="EnsemblMetazoa"/>
        </authorList>
    </citation>
    <scope>IDENTIFICATION</scope>
    <source>
        <strain evidence="3">05x7-T-G4-1.051#20</strain>
    </source>
</reference>
<feature type="region of interest" description="Disordered" evidence="2">
    <location>
        <begin position="199"/>
        <end position="222"/>
    </location>
</feature>
<feature type="compositionally biased region" description="Acidic residues" evidence="2">
    <location>
        <begin position="736"/>
        <end position="756"/>
    </location>
</feature>
<feature type="region of interest" description="Disordered" evidence="2">
    <location>
        <begin position="1"/>
        <end position="20"/>
    </location>
</feature>
<dbReference type="Proteomes" id="UP000005408">
    <property type="component" value="Unassembled WGS sequence"/>
</dbReference>
<sequence length="1233" mass="141667">MCQVRVSRQRKKQKGCKEQCSRQKKKRRKFIKIQEVQGSGDVDCPHLQPKDHSCMEIQAGLGDVDYPQLQPEDHSCSECQEGLSDINYLQHQPNDYSCPELQSDNHNCSEPELQAGPGDVDNPQLQPDDHSCPQGLASSDDVDYPEDCEDLNDPDYIVETENESDSESSILDDENSSNLMNDVEVESCLGDVDYPQLQPDDHSCPELQAGPDDVDSPKPEDCEALDERDLDCDNPPCKRKLDEKDCLFDKKFPNVFIKGLKKDNAKKSKHNRVYDCVHACLYCHELFTNIQSHLERRHVNHTRVKAIKELKDQKMKETNQEKIDELEKRLNSEMKLLRNLGDHHHNIKVLRHKEGELLLPRRRIVTFNFEEYGPCPKCKEWMVLNSSISNHQKTCRVKSTDYHKGSTIIQIGTLTGKVKTTGSKRIVKEVLPSMKRDKFAEICMNDPLILALGDVWFMKNIDNKRKRKYYSSFHIRLAARLLLAFRNLVKRMDVSMSEMLSPENFDNVADVALQICNSTEHEEDELQHPTTVWWYDVQTHCDASGSTNLLYNRRRPGELEALSLQCYRNRSKEVSATDLSLREQLSKFEKEMLDNQELVEIRGKNGTRVQCTGYLSEGAEDVVSAGLGLEEIRTECRSLKFPDRIYATNLRKYCATIAQNCRQHTGSKRTTRKNSISNTYRPIGSQFQNFSVINMDFDRDVDDNVDHIHGEDEEMEEQYDNTDEVENIIKEIFGSSDDEHDEEDDGGSDDGDEEEKGNEMWQNISSDKDQEEMNILSDRRFVVGERELLDLLKRSTCKECGDPIIQSSIVEAEKIAAGIKYKYTCTNGHVGKWISTPFYGGRSAVAILLQLMVLLSGASWDQVNMGAKFINLAIGSARQFYRMQLQYRVAVQKVFTKHMEDIGDKLKEIPLSLAVDVRYDTPGFCANKSTAVFMDVNSKHIIHLEIGDSREVGRHSPKMERLLIERGLNYILNVSPLDIWHKAKKLAFLLGEIAKKAANKDLLPWIRPIINHFWYCCSASKGNVEKLLKKWFGILHHVTNQHIWPGGRCHHTENNLESLSSNRKWLHRNSSALQELRKAITNRDWCGSMAFYVNCRQTWAIENFFSHTLLHYVPKRVSYSYDSYTIRNMLAVMDHNNHLHRLPQVTESGLPYVYSLFSRKTKQWVAYEKKSIKEYSYIPGLIITCMKEIYGRSCAGYTRTRQSKDLDNISANLSGSANPGSRVLLAEMKSRKK</sequence>
<name>A0A8W8MII3_MAGGI</name>
<evidence type="ECO:0000313" key="4">
    <source>
        <dbReference type="Proteomes" id="UP000005408"/>
    </source>
</evidence>
<dbReference type="EnsemblMetazoa" id="G34444.1">
    <property type="protein sequence ID" value="G34444.1:cds"/>
    <property type="gene ID" value="G34444"/>
</dbReference>
<proteinExistence type="predicted"/>
<feature type="compositionally biased region" description="Polar residues" evidence="2">
    <location>
        <begin position="94"/>
        <end position="108"/>
    </location>
</feature>